<comment type="subcellular location">
    <subcellularLocation>
        <location evidence="6">Cytoplasm</location>
    </subcellularLocation>
</comment>
<dbReference type="PANTHER" id="PTHR34137">
    <property type="entry name" value="EXODEOXYRIBONUCLEASE 7 SMALL SUBUNIT"/>
    <property type="match status" value="1"/>
</dbReference>
<comment type="similarity">
    <text evidence="1 6">Belongs to the XseB family.</text>
</comment>
<feature type="region of interest" description="Disordered" evidence="7">
    <location>
        <begin position="1"/>
        <end position="22"/>
    </location>
</feature>
<keyword evidence="4 6" id="KW-0378">Hydrolase</keyword>
<dbReference type="HAMAP" id="MF_00337">
    <property type="entry name" value="Exonuc_7_S"/>
    <property type="match status" value="1"/>
</dbReference>
<keyword evidence="5 6" id="KW-0269">Exonuclease</keyword>
<keyword evidence="3 6" id="KW-0540">Nuclease</keyword>
<comment type="catalytic activity">
    <reaction evidence="6">
        <text>Exonucleolytic cleavage in either 5'- to 3'- or 3'- to 5'-direction to yield nucleoside 5'-phosphates.</text>
        <dbReference type="EC" id="3.1.11.6"/>
    </reaction>
</comment>
<gene>
    <name evidence="6 8" type="primary">xseB</name>
    <name evidence="8" type="ORF">ACFO3A_14475</name>
</gene>
<sequence>MPAKRSAEKKSSSPSDEPASYEAAQAELQALAQAMESGQLPLSEMLDGYRRASVLLRYCHAQLDAVEQQILQLDGGDLKPWAAE</sequence>
<dbReference type="GO" id="GO:0008855">
    <property type="term" value="F:exodeoxyribonuclease VII activity"/>
    <property type="evidence" value="ECO:0007669"/>
    <property type="project" value="UniProtKB-EC"/>
</dbReference>
<evidence type="ECO:0000256" key="7">
    <source>
        <dbReference type="SAM" id="MobiDB-lite"/>
    </source>
</evidence>
<keyword evidence="2 6" id="KW-0963">Cytoplasm</keyword>
<dbReference type="EMBL" id="JBHSEW010000016">
    <property type="protein sequence ID" value="MFC4623401.1"/>
    <property type="molecule type" value="Genomic_DNA"/>
</dbReference>
<comment type="subunit">
    <text evidence="6">Heterooligomer composed of large and small subunits.</text>
</comment>
<dbReference type="Pfam" id="PF02609">
    <property type="entry name" value="Exonuc_VII_S"/>
    <property type="match status" value="1"/>
</dbReference>
<evidence type="ECO:0000256" key="2">
    <source>
        <dbReference type="ARBA" id="ARBA00022490"/>
    </source>
</evidence>
<dbReference type="InterPro" id="IPR003761">
    <property type="entry name" value="Exonuc_VII_S"/>
</dbReference>
<reference evidence="9" key="1">
    <citation type="journal article" date="2019" name="Int. J. Syst. Evol. Microbiol.">
        <title>The Global Catalogue of Microorganisms (GCM) 10K type strain sequencing project: providing services to taxonomists for standard genome sequencing and annotation.</title>
        <authorList>
            <consortium name="The Broad Institute Genomics Platform"/>
            <consortium name="The Broad Institute Genome Sequencing Center for Infectious Disease"/>
            <person name="Wu L."/>
            <person name="Ma J."/>
        </authorList>
    </citation>
    <scope>NUCLEOTIDE SEQUENCE [LARGE SCALE GENOMIC DNA]</scope>
    <source>
        <strain evidence="9">JCM 11650</strain>
    </source>
</reference>
<dbReference type="EC" id="3.1.11.6" evidence="6"/>
<protein>
    <recommendedName>
        <fullName evidence="6">Exodeoxyribonuclease 7 small subunit</fullName>
        <ecNumber evidence="6">3.1.11.6</ecNumber>
    </recommendedName>
    <alternativeName>
        <fullName evidence="6">Exodeoxyribonuclease VII small subunit</fullName>
        <shortName evidence="6">Exonuclease VII small subunit</shortName>
    </alternativeName>
</protein>
<dbReference type="Gene3D" id="1.10.287.1040">
    <property type="entry name" value="Exonuclease VII, small subunit"/>
    <property type="match status" value="1"/>
</dbReference>
<dbReference type="RefSeq" id="WP_377727792.1">
    <property type="nucleotide sequence ID" value="NZ_JBHSEW010000016.1"/>
</dbReference>
<evidence type="ECO:0000256" key="5">
    <source>
        <dbReference type="ARBA" id="ARBA00022839"/>
    </source>
</evidence>
<organism evidence="8 9">
    <name type="scientific">Comamonas nitrativorans</name>
    <dbReference type="NCBI Taxonomy" id="108437"/>
    <lineage>
        <taxon>Bacteria</taxon>
        <taxon>Pseudomonadati</taxon>
        <taxon>Pseudomonadota</taxon>
        <taxon>Betaproteobacteria</taxon>
        <taxon>Burkholderiales</taxon>
        <taxon>Comamonadaceae</taxon>
        <taxon>Comamonas</taxon>
    </lineage>
</organism>
<comment type="caution">
    <text evidence="8">The sequence shown here is derived from an EMBL/GenBank/DDBJ whole genome shotgun (WGS) entry which is preliminary data.</text>
</comment>
<evidence type="ECO:0000256" key="6">
    <source>
        <dbReference type="HAMAP-Rule" id="MF_00337"/>
    </source>
</evidence>
<dbReference type="PIRSF" id="PIRSF006488">
    <property type="entry name" value="Exonuc_VII_S"/>
    <property type="match status" value="1"/>
</dbReference>
<name>A0ABV9H2H4_9BURK</name>
<accession>A0ABV9H2H4</accession>
<keyword evidence="9" id="KW-1185">Reference proteome</keyword>
<evidence type="ECO:0000313" key="8">
    <source>
        <dbReference type="EMBL" id="MFC4623401.1"/>
    </source>
</evidence>
<feature type="compositionally biased region" description="Basic and acidic residues" evidence="7">
    <location>
        <begin position="1"/>
        <end position="11"/>
    </location>
</feature>
<dbReference type="PANTHER" id="PTHR34137:SF1">
    <property type="entry name" value="EXODEOXYRIBONUCLEASE 7 SMALL SUBUNIT"/>
    <property type="match status" value="1"/>
</dbReference>
<dbReference type="Proteomes" id="UP001595967">
    <property type="component" value="Unassembled WGS sequence"/>
</dbReference>
<dbReference type="InterPro" id="IPR037004">
    <property type="entry name" value="Exonuc_VII_ssu_sf"/>
</dbReference>
<comment type="function">
    <text evidence="6">Bidirectionally degrades single-stranded DNA into large acid-insoluble oligonucleotides, which are then degraded further into small acid-soluble oligonucleotides.</text>
</comment>
<evidence type="ECO:0000256" key="4">
    <source>
        <dbReference type="ARBA" id="ARBA00022801"/>
    </source>
</evidence>
<evidence type="ECO:0000256" key="3">
    <source>
        <dbReference type="ARBA" id="ARBA00022722"/>
    </source>
</evidence>
<dbReference type="SUPFAM" id="SSF116842">
    <property type="entry name" value="XseB-like"/>
    <property type="match status" value="1"/>
</dbReference>
<proteinExistence type="inferred from homology"/>
<evidence type="ECO:0000313" key="9">
    <source>
        <dbReference type="Proteomes" id="UP001595967"/>
    </source>
</evidence>
<evidence type="ECO:0000256" key="1">
    <source>
        <dbReference type="ARBA" id="ARBA00009998"/>
    </source>
</evidence>
<dbReference type="NCBIfam" id="TIGR01280">
    <property type="entry name" value="xseB"/>
    <property type="match status" value="1"/>
</dbReference>